<name>A0AAD6VLI5_9AGAR</name>
<dbReference type="AlphaFoldDB" id="A0AAD6VLI5"/>
<keyword evidence="1" id="KW-0732">Signal</keyword>
<feature type="signal peptide" evidence="1">
    <location>
        <begin position="1"/>
        <end position="21"/>
    </location>
</feature>
<gene>
    <name evidence="2" type="ORF">GGX14DRAFT_441594</name>
</gene>
<proteinExistence type="predicted"/>
<protein>
    <submittedName>
        <fullName evidence="2">Uncharacterized protein</fullName>
    </submittedName>
</protein>
<evidence type="ECO:0000313" key="3">
    <source>
        <dbReference type="Proteomes" id="UP001219525"/>
    </source>
</evidence>
<dbReference type="EMBL" id="JARJCW010000015">
    <property type="protein sequence ID" value="KAJ7216466.1"/>
    <property type="molecule type" value="Genomic_DNA"/>
</dbReference>
<feature type="chain" id="PRO_5041952180" evidence="1">
    <location>
        <begin position="22"/>
        <end position="297"/>
    </location>
</feature>
<comment type="caution">
    <text evidence="2">The sequence shown here is derived from an EMBL/GenBank/DDBJ whole genome shotgun (WGS) entry which is preliminary data.</text>
</comment>
<sequence>MAASYPLAALTLLTITSLCAPVPKILFRSIRRITQATVIPAADTQLTHRHDSTAATKPGNSIYSLFLKTYRFIFASLHGKRPATLLPVAQIHDALAVRNIHVSVANEDTQKDRVGESPLISPAVPSEAEINSEASTDAPAIRNSPTCPPPPVQHSAPSHGVCVDFTIGWDDIWPESQAAQHMKYMFCSTWNAYVVCVSLDSSCHWSTSSSLIDVPFHDDSGSNSDSEIDAFELVSRSADEDILQALHALSTHDSAPRHLSPSSPIPLPPAGLSPFCPPPHPTPNPPSPVTTWRLEWY</sequence>
<accession>A0AAD6VLI5</accession>
<dbReference type="Proteomes" id="UP001219525">
    <property type="component" value="Unassembled WGS sequence"/>
</dbReference>
<evidence type="ECO:0000313" key="2">
    <source>
        <dbReference type="EMBL" id="KAJ7216466.1"/>
    </source>
</evidence>
<organism evidence="2 3">
    <name type="scientific">Mycena pura</name>
    <dbReference type="NCBI Taxonomy" id="153505"/>
    <lineage>
        <taxon>Eukaryota</taxon>
        <taxon>Fungi</taxon>
        <taxon>Dikarya</taxon>
        <taxon>Basidiomycota</taxon>
        <taxon>Agaricomycotina</taxon>
        <taxon>Agaricomycetes</taxon>
        <taxon>Agaricomycetidae</taxon>
        <taxon>Agaricales</taxon>
        <taxon>Marasmiineae</taxon>
        <taxon>Mycenaceae</taxon>
        <taxon>Mycena</taxon>
    </lineage>
</organism>
<keyword evidence="3" id="KW-1185">Reference proteome</keyword>
<evidence type="ECO:0000256" key="1">
    <source>
        <dbReference type="SAM" id="SignalP"/>
    </source>
</evidence>
<reference evidence="2" key="1">
    <citation type="submission" date="2023-03" db="EMBL/GenBank/DDBJ databases">
        <title>Massive genome expansion in bonnet fungi (Mycena s.s.) driven by repeated elements and novel gene families across ecological guilds.</title>
        <authorList>
            <consortium name="Lawrence Berkeley National Laboratory"/>
            <person name="Harder C.B."/>
            <person name="Miyauchi S."/>
            <person name="Viragh M."/>
            <person name="Kuo A."/>
            <person name="Thoen E."/>
            <person name="Andreopoulos B."/>
            <person name="Lu D."/>
            <person name="Skrede I."/>
            <person name="Drula E."/>
            <person name="Henrissat B."/>
            <person name="Morin E."/>
            <person name="Kohler A."/>
            <person name="Barry K."/>
            <person name="LaButti K."/>
            <person name="Morin E."/>
            <person name="Salamov A."/>
            <person name="Lipzen A."/>
            <person name="Mereny Z."/>
            <person name="Hegedus B."/>
            <person name="Baldrian P."/>
            <person name="Stursova M."/>
            <person name="Weitz H."/>
            <person name="Taylor A."/>
            <person name="Grigoriev I.V."/>
            <person name="Nagy L.G."/>
            <person name="Martin F."/>
            <person name="Kauserud H."/>
        </authorList>
    </citation>
    <scope>NUCLEOTIDE SEQUENCE</scope>
    <source>
        <strain evidence="2">9144</strain>
    </source>
</reference>